<accession>A0ABS0CDD6</accession>
<proteinExistence type="predicted"/>
<evidence type="ECO:0000256" key="1">
    <source>
        <dbReference type="SAM" id="MobiDB-lite"/>
    </source>
</evidence>
<evidence type="ECO:0000313" key="2">
    <source>
        <dbReference type="EMBL" id="MBF6228368.1"/>
    </source>
</evidence>
<dbReference type="Proteomes" id="UP000807309">
    <property type="component" value="Unassembled WGS sequence"/>
</dbReference>
<gene>
    <name evidence="2" type="ORF">IU470_25065</name>
</gene>
<keyword evidence="3" id="KW-1185">Reference proteome</keyword>
<sequence>MRILLAGWLLRATPYLHALLVGRSIRLDTGKAERELGWSPAYPTYREGLSALGAAPDPAERSRPSRREHNVLPA</sequence>
<protein>
    <submittedName>
        <fullName evidence="2">Uncharacterized protein</fullName>
    </submittedName>
</protein>
<dbReference type="EMBL" id="JADLRE010000021">
    <property type="protein sequence ID" value="MBF6228368.1"/>
    <property type="molecule type" value="Genomic_DNA"/>
</dbReference>
<organism evidence="2 3">
    <name type="scientific">Nocardia abscessus</name>
    <dbReference type="NCBI Taxonomy" id="120957"/>
    <lineage>
        <taxon>Bacteria</taxon>
        <taxon>Bacillati</taxon>
        <taxon>Actinomycetota</taxon>
        <taxon>Actinomycetes</taxon>
        <taxon>Mycobacteriales</taxon>
        <taxon>Nocardiaceae</taxon>
        <taxon>Nocardia</taxon>
    </lineage>
</organism>
<dbReference type="RefSeq" id="WP_195035269.1">
    <property type="nucleotide sequence ID" value="NZ_JADLRE010000021.1"/>
</dbReference>
<feature type="compositionally biased region" description="Basic and acidic residues" evidence="1">
    <location>
        <begin position="58"/>
        <end position="74"/>
    </location>
</feature>
<reference evidence="2 3" key="1">
    <citation type="submission" date="2020-10" db="EMBL/GenBank/DDBJ databases">
        <title>Identification of Nocardia species via Next-generation sequencing and recognition of intraspecies genetic diversity.</title>
        <authorList>
            <person name="Li P."/>
            <person name="Li P."/>
            <person name="Lu B."/>
        </authorList>
    </citation>
    <scope>NUCLEOTIDE SEQUENCE [LARGE SCALE GENOMIC DNA]</scope>
    <source>
        <strain evidence="2 3">N-11</strain>
    </source>
</reference>
<name>A0ABS0CDD6_9NOCA</name>
<comment type="caution">
    <text evidence="2">The sequence shown here is derived from an EMBL/GenBank/DDBJ whole genome shotgun (WGS) entry which is preliminary data.</text>
</comment>
<feature type="region of interest" description="Disordered" evidence="1">
    <location>
        <begin position="51"/>
        <end position="74"/>
    </location>
</feature>
<evidence type="ECO:0000313" key="3">
    <source>
        <dbReference type="Proteomes" id="UP000807309"/>
    </source>
</evidence>
<dbReference type="Gene3D" id="3.40.50.720">
    <property type="entry name" value="NAD(P)-binding Rossmann-like Domain"/>
    <property type="match status" value="1"/>
</dbReference>